<sequence length="787" mass="84908">MVVQRKAPVAPVPPTSRHNSSHAVPRASKPKQPSALANGSTTPKEPQPPPVAQNGTTPNATTTTKHSKHKHKKNQPKKPPKSRSILDRLGLLALTAFVVYAFTTCPHDTSLSNPVCRSLSQYRTHVLEPYVLPQLYRVASHPTVYPYIEQAERLERETIRPVITKTLDVSGPYAAFAKRAVWDKTLVPTFNNYVVPQYHAYVVPQWERHVVAQWDKHVVPQWNTHVAPQIALAAPHVVRAQTAAHSAATGSYKFYNEQVQPVLVQSYTIAKPYAVKTYVTVKPRALALYGTVSAQAGAARRAYVDPHVVKIWEKVLELSGAGPVGSPVTPAVSPVASNAAETTTDTTIEQESTPVPVIPEPEEEPVPTSTAATSSSSAAVVEITPSAEATTISVAEVVSETVAPVEAESETAIPSIVQEITVEVTSSVAESVPTPAETDLAAASVASVSAHGMESAVVEEILADATEEYDLLGDLGITPDASPEPVVADVASEPTTTEKRADLEARMAKSNKELTALAKEKTELLHKTLVALRKAAAAKLEDDDSTVGKAVPELEKEAEKLLKGLDSYLKKDAKSTKTVSERVDKWNQVASKVEDRLAEKINTVQGTLQHFATDLKTREASDGMDIIRELKDACAKAQSDIGLELSQLHDVNYMDWQVYHALAQIGDDFQVEASEIQAGTHAHPPADPFTKKLKEVETVLAAVIETVIDRISALRREADTMFAKAAVPPEPEVSILPVPVDDEPVPVQSEDDAFDAGKVIIGKSAEQVEQVLNMAAAAASREVHEEL</sequence>
<proteinExistence type="predicted"/>
<evidence type="ECO:0008006" key="4">
    <source>
        <dbReference type="Google" id="ProtNLM"/>
    </source>
</evidence>
<feature type="compositionally biased region" description="Low complexity" evidence="1">
    <location>
        <begin position="366"/>
        <end position="379"/>
    </location>
</feature>
<keyword evidence="3" id="KW-1185">Reference proteome</keyword>
<name>A0A8H6TCH2_MYCCL</name>
<evidence type="ECO:0000313" key="2">
    <source>
        <dbReference type="EMBL" id="KAF7313300.1"/>
    </source>
</evidence>
<organism evidence="2 3">
    <name type="scientific">Mycena chlorophos</name>
    <name type="common">Agaric fungus</name>
    <name type="synonym">Agaricus chlorophos</name>
    <dbReference type="NCBI Taxonomy" id="658473"/>
    <lineage>
        <taxon>Eukaryota</taxon>
        <taxon>Fungi</taxon>
        <taxon>Dikarya</taxon>
        <taxon>Basidiomycota</taxon>
        <taxon>Agaricomycotina</taxon>
        <taxon>Agaricomycetes</taxon>
        <taxon>Agaricomycetidae</taxon>
        <taxon>Agaricales</taxon>
        <taxon>Marasmiineae</taxon>
        <taxon>Mycenaceae</taxon>
        <taxon>Mycena</taxon>
    </lineage>
</organism>
<feature type="compositionally biased region" description="Basic residues" evidence="1">
    <location>
        <begin position="65"/>
        <end position="81"/>
    </location>
</feature>
<reference evidence="2" key="1">
    <citation type="submission" date="2020-05" db="EMBL/GenBank/DDBJ databases">
        <title>Mycena genomes resolve the evolution of fungal bioluminescence.</title>
        <authorList>
            <person name="Tsai I.J."/>
        </authorList>
    </citation>
    <scope>NUCLEOTIDE SEQUENCE</scope>
    <source>
        <strain evidence="2">110903Hualien_Pintung</strain>
    </source>
</reference>
<dbReference type="EMBL" id="JACAZE010000006">
    <property type="protein sequence ID" value="KAF7313300.1"/>
    <property type="molecule type" value="Genomic_DNA"/>
</dbReference>
<accession>A0A8H6TCH2</accession>
<protein>
    <recommendedName>
        <fullName evidence="4">Transcription factor hoxa13</fullName>
    </recommendedName>
</protein>
<dbReference type="Proteomes" id="UP000613580">
    <property type="component" value="Unassembled WGS sequence"/>
</dbReference>
<feature type="compositionally biased region" description="Polar residues" evidence="1">
    <location>
        <begin position="35"/>
        <end position="44"/>
    </location>
</feature>
<comment type="caution">
    <text evidence="2">The sequence shown here is derived from an EMBL/GenBank/DDBJ whole genome shotgun (WGS) entry which is preliminary data.</text>
</comment>
<evidence type="ECO:0000256" key="1">
    <source>
        <dbReference type="SAM" id="MobiDB-lite"/>
    </source>
</evidence>
<feature type="region of interest" description="Disordered" evidence="1">
    <location>
        <begin position="327"/>
        <end position="379"/>
    </location>
</feature>
<evidence type="ECO:0000313" key="3">
    <source>
        <dbReference type="Proteomes" id="UP000613580"/>
    </source>
</evidence>
<feature type="compositionally biased region" description="Low complexity" evidence="1">
    <location>
        <begin position="341"/>
        <end position="355"/>
    </location>
</feature>
<gene>
    <name evidence="2" type="ORF">HMN09_00485400</name>
</gene>
<dbReference type="AlphaFoldDB" id="A0A8H6TCH2"/>
<feature type="region of interest" description="Disordered" evidence="1">
    <location>
        <begin position="1"/>
        <end position="84"/>
    </location>
</feature>
<dbReference type="OrthoDB" id="3260408at2759"/>